<reference evidence="1 2" key="1">
    <citation type="submission" date="2018-06" db="EMBL/GenBank/DDBJ databases">
        <authorList>
            <consortium name="Pathogen Informatics"/>
            <person name="Doyle S."/>
        </authorList>
    </citation>
    <scope>NUCLEOTIDE SEQUENCE [LARGE SCALE GENOMIC DNA]</scope>
    <source>
        <strain evidence="1 2">NCTC10338</strain>
    </source>
</reference>
<dbReference type="EMBL" id="UFSZ01000001">
    <property type="protein sequence ID" value="SUV16296.1"/>
    <property type="molecule type" value="Genomic_DNA"/>
</dbReference>
<dbReference type="AlphaFoldDB" id="A0AAJ4ZTL0"/>
<gene>
    <name evidence="1" type="ORF">NCTC10338_01374</name>
</gene>
<accession>A0AAJ4ZTL0</accession>
<sequence length="37" mass="4133">MTNKTGLFDVDFSLSTKELTTQGGYAMLRNLSAFDKM</sequence>
<comment type="caution">
    <text evidence="1">The sequence shown here is derived from an EMBL/GenBank/DDBJ whole genome shotgun (WGS) entry which is preliminary data.</text>
</comment>
<evidence type="ECO:0000313" key="1">
    <source>
        <dbReference type="EMBL" id="SUV16296.1"/>
    </source>
</evidence>
<dbReference type="Proteomes" id="UP000255295">
    <property type="component" value="Unassembled WGS sequence"/>
</dbReference>
<name>A0AAJ4ZTL0_LYSSH</name>
<proteinExistence type="predicted"/>
<organism evidence="1 2">
    <name type="scientific">Lysinibacillus sphaericus</name>
    <name type="common">Bacillus sphaericus</name>
    <dbReference type="NCBI Taxonomy" id="1421"/>
    <lineage>
        <taxon>Bacteria</taxon>
        <taxon>Bacillati</taxon>
        <taxon>Bacillota</taxon>
        <taxon>Bacilli</taxon>
        <taxon>Bacillales</taxon>
        <taxon>Bacillaceae</taxon>
        <taxon>Lysinibacillus</taxon>
    </lineage>
</organism>
<protein>
    <submittedName>
        <fullName evidence="1">Uncharacterized protein</fullName>
    </submittedName>
</protein>
<evidence type="ECO:0000313" key="2">
    <source>
        <dbReference type="Proteomes" id="UP000255295"/>
    </source>
</evidence>